<feature type="domain" description="Bacteriophage T5 Orf172 DNA-binding" evidence="1">
    <location>
        <begin position="54"/>
        <end position="141"/>
    </location>
</feature>
<accession>A0AAW0BMP0</accession>
<sequence length="168" mass="19794">MPVLSRLLSPFYPRSPPLTELERQCVRDAIARLPPEQRAAFLSIWNIYLDRPGFIYCLLQYCFDPTSGWWFPLIKYGLSSNLELRMEAYNACFPSTWLFYWPTRCVKVTEAIIHARLRARGIGVDAFYCCCGHCHREFFWGWGIYDVCREVEEVLFDTAQPIIRYAFP</sequence>
<gene>
    <name evidence="2" type="ORF">R3P38DRAFT_3190727</name>
</gene>
<proteinExistence type="predicted"/>
<evidence type="ECO:0000313" key="2">
    <source>
        <dbReference type="EMBL" id="KAK7027668.1"/>
    </source>
</evidence>
<dbReference type="EMBL" id="JAWWNJ010000029">
    <property type="protein sequence ID" value="KAK7027668.1"/>
    <property type="molecule type" value="Genomic_DNA"/>
</dbReference>
<name>A0AAW0BMP0_9AGAR</name>
<evidence type="ECO:0000259" key="1">
    <source>
        <dbReference type="Pfam" id="PF10544"/>
    </source>
</evidence>
<dbReference type="Proteomes" id="UP001362999">
    <property type="component" value="Unassembled WGS sequence"/>
</dbReference>
<protein>
    <recommendedName>
        <fullName evidence="1">Bacteriophage T5 Orf172 DNA-binding domain-containing protein</fullName>
    </recommendedName>
</protein>
<organism evidence="2 3">
    <name type="scientific">Favolaschia claudopus</name>
    <dbReference type="NCBI Taxonomy" id="2862362"/>
    <lineage>
        <taxon>Eukaryota</taxon>
        <taxon>Fungi</taxon>
        <taxon>Dikarya</taxon>
        <taxon>Basidiomycota</taxon>
        <taxon>Agaricomycotina</taxon>
        <taxon>Agaricomycetes</taxon>
        <taxon>Agaricomycetidae</taxon>
        <taxon>Agaricales</taxon>
        <taxon>Marasmiineae</taxon>
        <taxon>Mycenaceae</taxon>
        <taxon>Favolaschia</taxon>
    </lineage>
</organism>
<keyword evidence="3" id="KW-1185">Reference proteome</keyword>
<dbReference type="Pfam" id="PF10544">
    <property type="entry name" value="T5orf172"/>
    <property type="match status" value="1"/>
</dbReference>
<comment type="caution">
    <text evidence="2">The sequence shown here is derived from an EMBL/GenBank/DDBJ whole genome shotgun (WGS) entry which is preliminary data.</text>
</comment>
<dbReference type="InterPro" id="IPR018306">
    <property type="entry name" value="Phage_T5_Orf172_DNA-bd"/>
</dbReference>
<reference evidence="2 3" key="1">
    <citation type="journal article" date="2024" name="J Genomics">
        <title>Draft genome sequencing and assembly of Favolaschia claudopus CIRM-BRFM 2984 isolated from oak limbs.</title>
        <authorList>
            <person name="Navarro D."/>
            <person name="Drula E."/>
            <person name="Chaduli D."/>
            <person name="Cazenave R."/>
            <person name="Ahrendt S."/>
            <person name="Wang J."/>
            <person name="Lipzen A."/>
            <person name="Daum C."/>
            <person name="Barry K."/>
            <person name="Grigoriev I.V."/>
            <person name="Favel A."/>
            <person name="Rosso M.N."/>
            <person name="Martin F."/>
        </authorList>
    </citation>
    <scope>NUCLEOTIDE SEQUENCE [LARGE SCALE GENOMIC DNA]</scope>
    <source>
        <strain evidence="2 3">CIRM-BRFM 2984</strain>
    </source>
</reference>
<dbReference type="AlphaFoldDB" id="A0AAW0BMP0"/>
<evidence type="ECO:0000313" key="3">
    <source>
        <dbReference type="Proteomes" id="UP001362999"/>
    </source>
</evidence>